<dbReference type="GO" id="GO:0008081">
    <property type="term" value="F:phosphoric diester hydrolase activity"/>
    <property type="evidence" value="ECO:0007669"/>
    <property type="project" value="TreeGrafter"/>
</dbReference>
<protein>
    <submittedName>
        <fullName evidence="9">Deoxyribonuclease IV</fullName>
    </submittedName>
</protein>
<dbReference type="Proteomes" id="UP000188235">
    <property type="component" value="Chromosome"/>
</dbReference>
<dbReference type="EMBL" id="CP019607">
    <property type="protein sequence ID" value="AQP50590.1"/>
    <property type="molecule type" value="Genomic_DNA"/>
</dbReference>
<dbReference type="GO" id="GO:0003906">
    <property type="term" value="F:DNA-(apurinic or apyrimidinic site) endonuclease activity"/>
    <property type="evidence" value="ECO:0007669"/>
    <property type="project" value="TreeGrafter"/>
</dbReference>
<dbReference type="KEGG" id="tfa:BW733_06835"/>
<evidence type="ECO:0000256" key="1">
    <source>
        <dbReference type="ARBA" id="ARBA00001947"/>
    </source>
</evidence>
<dbReference type="InterPro" id="IPR036237">
    <property type="entry name" value="Xyl_isomerase-like_sf"/>
</dbReference>
<dbReference type="InterPro" id="IPR013022">
    <property type="entry name" value="Xyl_isomerase-like_TIM-brl"/>
</dbReference>
<dbReference type="InterPro" id="IPR001719">
    <property type="entry name" value="AP_endonuc_2"/>
</dbReference>
<dbReference type="RefSeq" id="WP_077349083.1">
    <property type="nucleotide sequence ID" value="NZ_CP019607.1"/>
</dbReference>
<evidence type="ECO:0000313" key="10">
    <source>
        <dbReference type="Proteomes" id="UP000188235"/>
    </source>
</evidence>
<dbReference type="GO" id="GO:0008270">
    <property type="term" value="F:zinc ion binding"/>
    <property type="evidence" value="ECO:0007669"/>
    <property type="project" value="InterPro"/>
</dbReference>
<evidence type="ECO:0000256" key="4">
    <source>
        <dbReference type="ARBA" id="ARBA00022763"/>
    </source>
</evidence>
<keyword evidence="5" id="KW-0378">Hydrolase</keyword>
<gene>
    <name evidence="9" type="ORF">BW733_06835</name>
</gene>
<dbReference type="SMART" id="SM00518">
    <property type="entry name" value="AP2Ec"/>
    <property type="match status" value="1"/>
</dbReference>
<comment type="similarity">
    <text evidence="2">Belongs to the AP endonuclease 2 family.</text>
</comment>
<dbReference type="STRING" id="399497.BW733_06835"/>
<organism evidence="9 10">
    <name type="scientific">Tessaracoccus flavescens</name>
    <dbReference type="NCBI Taxonomy" id="399497"/>
    <lineage>
        <taxon>Bacteria</taxon>
        <taxon>Bacillati</taxon>
        <taxon>Actinomycetota</taxon>
        <taxon>Actinomycetes</taxon>
        <taxon>Propionibacteriales</taxon>
        <taxon>Propionibacteriaceae</taxon>
        <taxon>Tessaracoccus</taxon>
    </lineage>
</organism>
<proteinExistence type="inferred from homology"/>
<dbReference type="SUPFAM" id="SSF51658">
    <property type="entry name" value="Xylose isomerase-like"/>
    <property type="match status" value="1"/>
</dbReference>
<dbReference type="PANTHER" id="PTHR21445">
    <property type="entry name" value="ENDONUCLEASE IV ENDODEOXYRIBONUCLEASE IV"/>
    <property type="match status" value="1"/>
</dbReference>
<keyword evidence="7" id="KW-0234">DNA repair</keyword>
<keyword evidence="6" id="KW-0862">Zinc</keyword>
<name>A0A1Q2CWV3_9ACTN</name>
<evidence type="ECO:0000256" key="6">
    <source>
        <dbReference type="ARBA" id="ARBA00022833"/>
    </source>
</evidence>
<sequence>MTIRLGAHVSSVHPLTDVAGIGAELVQVFVGDPQSWKKPVSPFPEGAAALKAAADADGVGIVVHSPYVLNVASTNNRIRIPSRKLLQQTITESAAAGAMGVVVHGGHVTANDDPAVGFENWRKCIDGLTLDVPIFIENTAGGNNAMARQLDAIERLWEAIADSPNIDNVGFCLDTCHAHAAGLELDGLVGRVKAITGRVDVIHCNNSRDAAGSGADRHAGLTEGTIDPELLVGVVCEADTATILETPGDVAEHAAEVAWLRERLA</sequence>
<dbReference type="PROSITE" id="PS00730">
    <property type="entry name" value="AP_NUCLEASE_F2_2"/>
    <property type="match status" value="1"/>
</dbReference>
<keyword evidence="3" id="KW-0479">Metal-binding</keyword>
<dbReference type="PROSITE" id="PS51432">
    <property type="entry name" value="AP_NUCLEASE_F2_4"/>
    <property type="match status" value="1"/>
</dbReference>
<evidence type="ECO:0000313" key="9">
    <source>
        <dbReference type="EMBL" id="AQP50590.1"/>
    </source>
</evidence>
<reference evidence="9 10" key="1">
    <citation type="journal article" date="2008" name="Int. J. Syst. Evol. Microbiol.">
        <title>Tessaracoccus flavescens sp. nov., isolated from marine sediment.</title>
        <authorList>
            <person name="Lee D.W."/>
            <person name="Lee S.D."/>
        </authorList>
    </citation>
    <scope>NUCLEOTIDE SEQUENCE [LARGE SCALE GENOMIC DNA]</scope>
    <source>
        <strain evidence="9 10">SST-39T</strain>
    </source>
</reference>
<keyword evidence="4" id="KW-0227">DNA damage</keyword>
<evidence type="ECO:0000259" key="8">
    <source>
        <dbReference type="Pfam" id="PF01261"/>
    </source>
</evidence>
<feature type="domain" description="Xylose isomerase-like TIM barrel" evidence="8">
    <location>
        <begin position="17"/>
        <end position="262"/>
    </location>
</feature>
<dbReference type="GO" id="GO:0006284">
    <property type="term" value="P:base-excision repair"/>
    <property type="evidence" value="ECO:0007669"/>
    <property type="project" value="TreeGrafter"/>
</dbReference>
<evidence type="ECO:0000256" key="2">
    <source>
        <dbReference type="ARBA" id="ARBA00005340"/>
    </source>
</evidence>
<accession>A0A1Q2CWV3</accession>
<dbReference type="AlphaFoldDB" id="A0A1Q2CWV3"/>
<comment type="cofactor">
    <cofactor evidence="1">
        <name>Zn(2+)</name>
        <dbReference type="ChEBI" id="CHEBI:29105"/>
    </cofactor>
</comment>
<dbReference type="Pfam" id="PF01261">
    <property type="entry name" value="AP_endonuc_2"/>
    <property type="match status" value="1"/>
</dbReference>
<dbReference type="PANTHER" id="PTHR21445:SF0">
    <property type="entry name" value="APURINIC-APYRIMIDINIC ENDONUCLEASE"/>
    <property type="match status" value="1"/>
</dbReference>
<dbReference type="OrthoDB" id="9805666at2"/>
<dbReference type="Gene3D" id="3.20.20.150">
    <property type="entry name" value="Divalent-metal-dependent TIM barrel enzymes"/>
    <property type="match status" value="1"/>
</dbReference>
<dbReference type="GO" id="GO:0003677">
    <property type="term" value="F:DNA binding"/>
    <property type="evidence" value="ECO:0007669"/>
    <property type="project" value="InterPro"/>
</dbReference>
<keyword evidence="10" id="KW-1185">Reference proteome</keyword>
<evidence type="ECO:0000256" key="7">
    <source>
        <dbReference type="ARBA" id="ARBA00023204"/>
    </source>
</evidence>
<evidence type="ECO:0000256" key="3">
    <source>
        <dbReference type="ARBA" id="ARBA00022723"/>
    </source>
</evidence>
<evidence type="ECO:0000256" key="5">
    <source>
        <dbReference type="ARBA" id="ARBA00022801"/>
    </source>
</evidence>
<dbReference type="NCBIfam" id="NF002198">
    <property type="entry name" value="PRK01060.1-3"/>
    <property type="match status" value="1"/>
</dbReference>
<dbReference type="InterPro" id="IPR018246">
    <property type="entry name" value="AP_endonuc_F2_Zn_BS"/>
</dbReference>